<keyword evidence="3" id="KW-0732">Signal</keyword>
<gene>
    <name evidence="6" type="ORF">BT63DRAFT_427931</name>
</gene>
<keyword evidence="2" id="KW-0645">Protease</keyword>
<dbReference type="SUPFAM" id="SSF53474">
    <property type="entry name" value="alpha/beta-Hydrolases"/>
    <property type="match status" value="1"/>
</dbReference>
<dbReference type="EMBL" id="MU004239">
    <property type="protein sequence ID" value="KAF2666149.1"/>
    <property type="molecule type" value="Genomic_DNA"/>
</dbReference>
<dbReference type="FunFam" id="3.40.50.1820:FF:000251">
    <property type="entry name" value="Extracelular serine carboxypeptidase, putative"/>
    <property type="match status" value="1"/>
</dbReference>
<organism evidence="6 7">
    <name type="scientific">Microthyrium microscopicum</name>
    <dbReference type="NCBI Taxonomy" id="703497"/>
    <lineage>
        <taxon>Eukaryota</taxon>
        <taxon>Fungi</taxon>
        <taxon>Dikarya</taxon>
        <taxon>Ascomycota</taxon>
        <taxon>Pezizomycotina</taxon>
        <taxon>Dothideomycetes</taxon>
        <taxon>Dothideomycetes incertae sedis</taxon>
        <taxon>Microthyriales</taxon>
        <taxon>Microthyriaceae</taxon>
        <taxon>Microthyrium</taxon>
    </lineage>
</organism>
<proteinExistence type="inferred from homology"/>
<dbReference type="PANTHER" id="PTHR11010">
    <property type="entry name" value="PROTEASE S28 PRO-X CARBOXYPEPTIDASE-RELATED"/>
    <property type="match status" value="1"/>
</dbReference>
<reference evidence="6" key="1">
    <citation type="journal article" date="2020" name="Stud. Mycol.">
        <title>101 Dothideomycetes genomes: a test case for predicting lifestyles and emergence of pathogens.</title>
        <authorList>
            <person name="Haridas S."/>
            <person name="Albert R."/>
            <person name="Binder M."/>
            <person name="Bloem J."/>
            <person name="Labutti K."/>
            <person name="Salamov A."/>
            <person name="Andreopoulos B."/>
            <person name="Baker S."/>
            <person name="Barry K."/>
            <person name="Bills G."/>
            <person name="Bluhm B."/>
            <person name="Cannon C."/>
            <person name="Castanera R."/>
            <person name="Culley D."/>
            <person name="Daum C."/>
            <person name="Ezra D."/>
            <person name="Gonzalez J."/>
            <person name="Henrissat B."/>
            <person name="Kuo A."/>
            <person name="Liang C."/>
            <person name="Lipzen A."/>
            <person name="Lutzoni F."/>
            <person name="Magnuson J."/>
            <person name="Mondo S."/>
            <person name="Nolan M."/>
            <person name="Ohm R."/>
            <person name="Pangilinan J."/>
            <person name="Park H.-J."/>
            <person name="Ramirez L."/>
            <person name="Alfaro M."/>
            <person name="Sun H."/>
            <person name="Tritt A."/>
            <person name="Yoshinaga Y."/>
            <person name="Zwiers L.-H."/>
            <person name="Turgeon B."/>
            <person name="Goodwin S."/>
            <person name="Spatafora J."/>
            <person name="Crous P."/>
            <person name="Grigoriev I."/>
        </authorList>
    </citation>
    <scope>NUCLEOTIDE SEQUENCE</scope>
    <source>
        <strain evidence="6">CBS 115976</strain>
    </source>
</reference>
<evidence type="ECO:0000313" key="7">
    <source>
        <dbReference type="Proteomes" id="UP000799302"/>
    </source>
</evidence>
<evidence type="ECO:0000313" key="6">
    <source>
        <dbReference type="EMBL" id="KAF2666149.1"/>
    </source>
</evidence>
<comment type="similarity">
    <text evidence="1">Belongs to the peptidase S28 family.</text>
</comment>
<evidence type="ECO:0000256" key="1">
    <source>
        <dbReference type="ARBA" id="ARBA00011079"/>
    </source>
</evidence>
<name>A0A6A6U1H8_9PEZI</name>
<dbReference type="Pfam" id="PF05577">
    <property type="entry name" value="Peptidase_S28"/>
    <property type="match status" value="1"/>
</dbReference>
<dbReference type="InterPro" id="IPR029058">
    <property type="entry name" value="AB_hydrolase_fold"/>
</dbReference>
<evidence type="ECO:0000256" key="5">
    <source>
        <dbReference type="ARBA" id="ARBA00023180"/>
    </source>
</evidence>
<protein>
    <submittedName>
        <fullName evidence="6">Peptidase S28</fullName>
    </submittedName>
</protein>
<keyword evidence="7" id="KW-1185">Reference proteome</keyword>
<keyword evidence="5" id="KW-0325">Glycoprotein</keyword>
<dbReference type="Proteomes" id="UP000799302">
    <property type="component" value="Unassembled WGS sequence"/>
</dbReference>
<keyword evidence="4" id="KW-0378">Hydrolase</keyword>
<evidence type="ECO:0000256" key="3">
    <source>
        <dbReference type="ARBA" id="ARBA00022729"/>
    </source>
</evidence>
<evidence type="ECO:0000256" key="2">
    <source>
        <dbReference type="ARBA" id="ARBA00022670"/>
    </source>
</evidence>
<sequence>MTTQALDLQDLYPAWNFSVPIDHFPEDDKYSPHLNGTFPLRYWFDARYYQRGGPVIVLASGETTGVNRLPYLQKGILSQLIKETHGIGVILEHRYYGHSMPTEDLSTENLRYLDTQQALADYAYFAKHIRFPGLEWENLSSDWTSWIVYGGSYAGSFAAFLRLLYPKVFWGAISSSGVPVAVTDYWEYWEAVRLYGPQACIKSTQEIIQLVDGILLAKDDDLKNKLKSTFGLPNITSDTDFAQVITDIGVAGWQGRVWDADVSSNSFERYCSNISAPSILSPASLAQQANVISLIQAEGSLIPTPTLVNATLNLLSLINSTAITPCAETNKTQDECFGSANASFWKQSNLSTSEWRSWTWQYCTQWGYFQTGAGIPTSIKPVVSRLLTMDYMSQPCVLAFNMSLPIKPDIESVNQYGGFNISANRLAFVDGQADPWRWAGVHAPTANKRTDDIEHPFVLINGAVHHWDEYGLFKNETHKGSIPSAVSLAQEYERAFVNMWVSGKSDTHHERKRNGRLKNKSRVFLALSLARRMYFRDQRA</sequence>
<dbReference type="InterPro" id="IPR008758">
    <property type="entry name" value="Peptidase_S28"/>
</dbReference>
<accession>A0A6A6U1H8</accession>
<dbReference type="OrthoDB" id="1735038at2759"/>
<dbReference type="Gene3D" id="3.40.50.1820">
    <property type="entry name" value="alpha/beta hydrolase"/>
    <property type="match status" value="2"/>
</dbReference>
<dbReference type="GO" id="GO:0070008">
    <property type="term" value="F:serine-type exopeptidase activity"/>
    <property type="evidence" value="ECO:0007669"/>
    <property type="project" value="InterPro"/>
</dbReference>
<dbReference type="GO" id="GO:0008239">
    <property type="term" value="F:dipeptidyl-peptidase activity"/>
    <property type="evidence" value="ECO:0007669"/>
    <property type="project" value="TreeGrafter"/>
</dbReference>
<evidence type="ECO:0000256" key="4">
    <source>
        <dbReference type="ARBA" id="ARBA00022801"/>
    </source>
</evidence>
<dbReference type="GO" id="GO:0006508">
    <property type="term" value="P:proteolysis"/>
    <property type="evidence" value="ECO:0007669"/>
    <property type="project" value="UniProtKB-KW"/>
</dbReference>
<dbReference type="AlphaFoldDB" id="A0A6A6U1H8"/>
<dbReference type="PANTHER" id="PTHR11010:SF117">
    <property type="entry name" value="SERINE PROTEASE 16"/>
    <property type="match status" value="1"/>
</dbReference>